<dbReference type="PANTHER" id="PTHR35871:SF1">
    <property type="entry name" value="CXC1-LIKE CYSTEINE CLUSTER ASSOCIATED WITH KDZ TRANSPOSASES DOMAIN-CONTAINING PROTEIN"/>
    <property type="match status" value="1"/>
</dbReference>
<dbReference type="Gene3D" id="3.30.420.10">
    <property type="entry name" value="Ribonuclease H-like superfamily/Ribonuclease H"/>
    <property type="match status" value="1"/>
</dbReference>
<keyword evidence="2" id="KW-1185">Reference proteome</keyword>
<accession>A0AAD6ZDF3</accession>
<dbReference type="Proteomes" id="UP001218218">
    <property type="component" value="Unassembled WGS sequence"/>
</dbReference>
<gene>
    <name evidence="1" type="ORF">DFH08DRAFT_715332</name>
</gene>
<organism evidence="1 2">
    <name type="scientific">Mycena albidolilacea</name>
    <dbReference type="NCBI Taxonomy" id="1033008"/>
    <lineage>
        <taxon>Eukaryota</taxon>
        <taxon>Fungi</taxon>
        <taxon>Dikarya</taxon>
        <taxon>Basidiomycota</taxon>
        <taxon>Agaricomycotina</taxon>
        <taxon>Agaricomycetes</taxon>
        <taxon>Agaricomycetidae</taxon>
        <taxon>Agaricales</taxon>
        <taxon>Marasmiineae</taxon>
        <taxon>Mycenaceae</taxon>
        <taxon>Mycena</taxon>
    </lineage>
</organism>
<reference evidence="1" key="1">
    <citation type="submission" date="2023-03" db="EMBL/GenBank/DDBJ databases">
        <title>Massive genome expansion in bonnet fungi (Mycena s.s.) driven by repeated elements and novel gene families across ecological guilds.</title>
        <authorList>
            <consortium name="Lawrence Berkeley National Laboratory"/>
            <person name="Harder C.B."/>
            <person name="Miyauchi S."/>
            <person name="Viragh M."/>
            <person name="Kuo A."/>
            <person name="Thoen E."/>
            <person name="Andreopoulos B."/>
            <person name="Lu D."/>
            <person name="Skrede I."/>
            <person name="Drula E."/>
            <person name="Henrissat B."/>
            <person name="Morin E."/>
            <person name="Kohler A."/>
            <person name="Barry K."/>
            <person name="LaButti K."/>
            <person name="Morin E."/>
            <person name="Salamov A."/>
            <person name="Lipzen A."/>
            <person name="Mereny Z."/>
            <person name="Hegedus B."/>
            <person name="Baldrian P."/>
            <person name="Stursova M."/>
            <person name="Weitz H."/>
            <person name="Taylor A."/>
            <person name="Grigoriev I.V."/>
            <person name="Nagy L.G."/>
            <person name="Martin F."/>
            <person name="Kauserud H."/>
        </authorList>
    </citation>
    <scope>NUCLEOTIDE SEQUENCE</scope>
    <source>
        <strain evidence="1">CBHHK002</strain>
    </source>
</reference>
<protein>
    <recommendedName>
        <fullName evidence="3">Tc1-like transposase DDE domain-containing protein</fullName>
    </recommendedName>
</protein>
<sequence>MQPDFANQKSLLEEHCKAQGYSVIFFPKFHCELNCIEQCWEFAKRIYRIFPSSSKEEDLEHNMNAALDAVPLKTIRKFARQSDRFIDVYHKGLDGIQAEWASKRYRGHRVLPKNIMHSVFRVGPGLKARGLGRAWAGLGRGEPQA</sequence>
<dbReference type="GO" id="GO:0003676">
    <property type="term" value="F:nucleic acid binding"/>
    <property type="evidence" value="ECO:0007669"/>
    <property type="project" value="InterPro"/>
</dbReference>
<dbReference type="AlphaFoldDB" id="A0AAD6ZDF3"/>
<dbReference type="EMBL" id="JARIHO010000060">
    <property type="protein sequence ID" value="KAJ7315808.1"/>
    <property type="molecule type" value="Genomic_DNA"/>
</dbReference>
<comment type="caution">
    <text evidence="1">The sequence shown here is derived from an EMBL/GenBank/DDBJ whole genome shotgun (WGS) entry which is preliminary data.</text>
</comment>
<dbReference type="PANTHER" id="PTHR35871">
    <property type="entry name" value="EXPRESSED PROTEIN"/>
    <property type="match status" value="1"/>
</dbReference>
<proteinExistence type="predicted"/>
<evidence type="ECO:0000313" key="2">
    <source>
        <dbReference type="Proteomes" id="UP001218218"/>
    </source>
</evidence>
<dbReference type="InterPro" id="IPR036397">
    <property type="entry name" value="RNaseH_sf"/>
</dbReference>
<name>A0AAD6ZDF3_9AGAR</name>
<evidence type="ECO:0008006" key="3">
    <source>
        <dbReference type="Google" id="ProtNLM"/>
    </source>
</evidence>
<evidence type="ECO:0000313" key="1">
    <source>
        <dbReference type="EMBL" id="KAJ7315808.1"/>
    </source>
</evidence>